<name>A0ABW5VA52_9BACI</name>
<dbReference type="Gene3D" id="3.90.1490.10">
    <property type="entry name" value="putative n-type atp pyrophosphatase, domain 2"/>
    <property type="match status" value="1"/>
</dbReference>
<dbReference type="EMBL" id="JBHUNA010000024">
    <property type="protein sequence ID" value="MFD2761542.1"/>
    <property type="molecule type" value="Genomic_DNA"/>
</dbReference>
<feature type="domain" description="Diphthamide synthase" evidence="1">
    <location>
        <begin position="5"/>
        <end position="198"/>
    </location>
</feature>
<comment type="caution">
    <text evidence="2">The sequence shown here is derived from an EMBL/GenBank/DDBJ whole genome shotgun (WGS) entry which is preliminary data.</text>
</comment>
<dbReference type="SUPFAM" id="SSF52402">
    <property type="entry name" value="Adenine nucleotide alpha hydrolases-like"/>
    <property type="match status" value="1"/>
</dbReference>
<dbReference type="Proteomes" id="UP001597502">
    <property type="component" value="Unassembled WGS sequence"/>
</dbReference>
<evidence type="ECO:0000313" key="3">
    <source>
        <dbReference type="Proteomes" id="UP001597502"/>
    </source>
</evidence>
<evidence type="ECO:0000313" key="2">
    <source>
        <dbReference type="EMBL" id="MFD2761542.1"/>
    </source>
</evidence>
<organism evidence="2 3">
    <name type="scientific">Lentibacillus juripiscarius</name>
    <dbReference type="NCBI Taxonomy" id="257446"/>
    <lineage>
        <taxon>Bacteria</taxon>
        <taxon>Bacillati</taxon>
        <taxon>Bacillota</taxon>
        <taxon>Bacilli</taxon>
        <taxon>Bacillales</taxon>
        <taxon>Bacillaceae</taxon>
        <taxon>Lentibacillus</taxon>
    </lineage>
</organism>
<dbReference type="Pfam" id="PF01902">
    <property type="entry name" value="Diphthami_syn_2"/>
    <property type="match status" value="1"/>
</dbReference>
<gene>
    <name evidence="2" type="ORF">ACFSUO_11325</name>
</gene>
<dbReference type="RefSeq" id="WP_382394146.1">
    <property type="nucleotide sequence ID" value="NZ_JBHUNA010000024.1"/>
</dbReference>
<reference evidence="3" key="1">
    <citation type="journal article" date="2019" name="Int. J. Syst. Evol. Microbiol.">
        <title>The Global Catalogue of Microorganisms (GCM) 10K type strain sequencing project: providing services to taxonomists for standard genome sequencing and annotation.</title>
        <authorList>
            <consortium name="The Broad Institute Genomics Platform"/>
            <consortium name="The Broad Institute Genome Sequencing Center for Infectious Disease"/>
            <person name="Wu L."/>
            <person name="Ma J."/>
        </authorList>
    </citation>
    <scope>NUCLEOTIDE SEQUENCE [LARGE SCALE GENOMIC DNA]</scope>
    <source>
        <strain evidence="3">TISTR 1535</strain>
    </source>
</reference>
<proteinExistence type="predicted"/>
<sequence length="203" mass="23183">MGKQVALSFSGGKDSCLALYYLEREGIEVKCLLTTAWKDQQTTVAHDETRSRVQEQAERFGIPIHFIETDFYTYGDDFVFHIKEMKRRYGIDGIAFGDIYLEGHREWGEQIAGRAGVEAVYPLWSDQAKVPALLRDFVSLGFRAEVIKTDPEKLPVSWEGRELDASFVSDILTYHDVCPMGESGEYHTYVHDGPIFRKGRFTV</sequence>
<dbReference type="InterPro" id="IPR002761">
    <property type="entry name" value="Diphthami_syn_dom"/>
</dbReference>
<accession>A0ABW5VA52</accession>
<dbReference type="CDD" id="cd01994">
    <property type="entry name" value="AANH_PF0828-like"/>
    <property type="match status" value="1"/>
</dbReference>
<dbReference type="InterPro" id="IPR014729">
    <property type="entry name" value="Rossmann-like_a/b/a_fold"/>
</dbReference>
<keyword evidence="3" id="KW-1185">Reference proteome</keyword>
<evidence type="ECO:0000259" key="1">
    <source>
        <dbReference type="Pfam" id="PF01902"/>
    </source>
</evidence>
<dbReference type="Gene3D" id="3.40.50.620">
    <property type="entry name" value="HUPs"/>
    <property type="match status" value="1"/>
</dbReference>
<protein>
    <recommendedName>
        <fullName evidence="1">Diphthamide synthase domain-containing protein</fullName>
    </recommendedName>
</protein>